<feature type="compositionally biased region" description="Basic and acidic residues" evidence="4">
    <location>
        <begin position="96"/>
        <end position="105"/>
    </location>
</feature>
<dbReference type="AlphaFoldDB" id="A0A3N0XNX2"/>
<evidence type="ECO:0000313" key="7">
    <source>
        <dbReference type="Proteomes" id="UP000281406"/>
    </source>
</evidence>
<keyword evidence="3 6" id="KW-0647">Proteasome</keyword>
<keyword evidence="7" id="KW-1185">Reference proteome</keyword>
<dbReference type="InterPro" id="IPR002015">
    <property type="entry name" value="Proteasome/cyclosome_rpt"/>
</dbReference>
<feature type="region of interest" description="Disordered" evidence="4">
    <location>
        <begin position="538"/>
        <end position="584"/>
    </location>
</feature>
<comment type="caution">
    <text evidence="6">The sequence shown here is derived from an EMBL/GenBank/DDBJ whole genome shotgun (WGS) entry which is preliminary data.</text>
</comment>
<feature type="domain" description="26S proteasome non-ATPase regulatory subunit 1/RPN2 N-terminal" evidence="5">
    <location>
        <begin position="268"/>
        <end position="609"/>
    </location>
</feature>
<accession>A0A3N0XNX2</accession>
<dbReference type="Pfam" id="PF01851">
    <property type="entry name" value="PC_rep"/>
    <property type="match status" value="3"/>
</dbReference>
<feature type="compositionally biased region" description="Polar residues" evidence="4">
    <location>
        <begin position="542"/>
        <end position="552"/>
    </location>
</feature>
<dbReference type="InterPro" id="IPR016024">
    <property type="entry name" value="ARM-type_fold"/>
</dbReference>
<evidence type="ECO:0000256" key="4">
    <source>
        <dbReference type="SAM" id="MobiDB-lite"/>
    </source>
</evidence>
<dbReference type="SUPFAM" id="SSF48371">
    <property type="entry name" value="ARM repeat"/>
    <property type="match status" value="1"/>
</dbReference>
<dbReference type="GO" id="GO:0043161">
    <property type="term" value="P:proteasome-mediated ubiquitin-dependent protein catabolic process"/>
    <property type="evidence" value="ECO:0007669"/>
    <property type="project" value="TreeGrafter"/>
</dbReference>
<gene>
    <name evidence="6" type="ORF">DPX16_14675</name>
</gene>
<evidence type="ECO:0000259" key="5">
    <source>
        <dbReference type="Pfam" id="PF21505"/>
    </source>
</evidence>
<evidence type="ECO:0000313" key="6">
    <source>
        <dbReference type="EMBL" id="ROI83733.1"/>
    </source>
</evidence>
<dbReference type="OrthoDB" id="261572at2759"/>
<dbReference type="InterPro" id="IPR048570">
    <property type="entry name" value="PSMD1_RPN2_N"/>
</dbReference>
<name>A0A3N0XNX2_ANAGA</name>
<protein>
    <submittedName>
        <fullName evidence="6">26S proteasome non-ATPase regulatory subunit 1</fullName>
    </submittedName>
</protein>
<dbReference type="GO" id="GO:0005634">
    <property type="term" value="C:nucleus"/>
    <property type="evidence" value="ECO:0007669"/>
    <property type="project" value="TreeGrafter"/>
</dbReference>
<dbReference type="GO" id="GO:0008540">
    <property type="term" value="C:proteasome regulatory particle, base subcomplex"/>
    <property type="evidence" value="ECO:0007669"/>
    <property type="project" value="TreeGrafter"/>
</dbReference>
<dbReference type="Gene3D" id="1.25.10.10">
    <property type="entry name" value="Leucine-rich Repeat Variant"/>
    <property type="match status" value="2"/>
</dbReference>
<evidence type="ECO:0000256" key="2">
    <source>
        <dbReference type="ARBA" id="ARBA00022737"/>
    </source>
</evidence>
<dbReference type="Pfam" id="PF21505">
    <property type="entry name" value="RPN2_N"/>
    <property type="match status" value="1"/>
</dbReference>
<proteinExistence type="predicted"/>
<sequence>MASEGEHDDPFQRILHQIGGKSNIHLISALSGPDGDTGVLQDFIADMFNNGEHEEITDCIGNSNGEIKIQTNVCSPDQSHADRSEQSSSIPADSCTKSEKPDPLKNKTVSSSRNIGGEQRAIKCSVIIFIFRHDYVCNKENYVCLREILKDVRARLKRNALPPALLGLVHTDCDQSKSRESVELLDRSLRSVFINHPQQAIWTGRYVTKSPDLLQEIRCNACRAMKSSMSAESGTGSKSSLFWSLKCLPGIFRKGHRGQADFNSLQQAGIISLLDEDEPQLKEFALHKLNSIVNDFWAEISESVDKIEVLYEDETFRSREFAALVASKVFYHLGAFEESLNYALGAGDLFNVTDDSEYVETIIAKCIDHYTKLRVENAELPEDEEKKSIDPRLEGIVNKMFQRCLGDHKYKQAIGIALETRRLDIFEKTILESNDIGGLLAYSLKICMSLMQNKKFRNEVLRVLVKLYMNLEKPDFINVCQCLIFLDDPQAVSDILEKLVKEDNLLMAYQICFDLYESASQQFLSSVIQNLRTVGTPIPSVPGSTNTGTVPTQEKDSDAMETEDKAGSSPAGKAADVKDEPKDQNSKMIKILSGEMAIELHLQFLIRNNNTDLMILKNTKDAVRNSVCHTATVIANSFMHTGTTSDQFLRENLEWLARATNWAKFTATASLGVIHKGHEKEALQLMATYLPKDTSPGSAYQEGGGLYALGLIHANHGGDIIDYLLSQLKSASNDIVRHGGALGLGLAALGTARQDVYDLLKSNLYQDDAVTGTRGGWPCSGASDVGLEVGPGDRGHGGLRSGDPTREDLARIGCRHRHGNDPILRRSGMYTVAMAYCGSGNNKAIRRLLHVAVSDVNDDVRRAAVESIGFIMFRYGAAFPHLSLSLINAPCRLVLHFIINGRAAFRMLASD</sequence>
<dbReference type="PANTHER" id="PTHR10943:SF2">
    <property type="entry name" value="26S PROTEASOME NON-ATPASE REGULATORY SUBUNIT 1"/>
    <property type="match status" value="1"/>
</dbReference>
<dbReference type="PANTHER" id="PTHR10943">
    <property type="entry name" value="26S PROTEASOME NON-ATPASE REGULATORY SUBUNIT"/>
    <property type="match status" value="1"/>
</dbReference>
<keyword evidence="2" id="KW-0677">Repeat</keyword>
<dbReference type="InterPro" id="IPR011989">
    <property type="entry name" value="ARM-like"/>
</dbReference>
<comment type="function">
    <text evidence="1">Component of the 26S proteasome, a multiprotein complex involved in the ATP-dependent degradation of ubiquitinated proteins. This complex plays a key role in the maintenance of protein homeostasis by removing misfolded or damaged proteins, which could impair cellular functions, and by removing proteins whose functions are no longer required. Therefore, the proteasome participates in numerous cellular processes, including cell cycle progression, apoptosis, or DNA damage repair.</text>
</comment>
<organism evidence="6 7">
    <name type="scientific">Anabarilius grahami</name>
    <name type="common">Kanglang fish</name>
    <name type="synonym">Barilius grahami</name>
    <dbReference type="NCBI Taxonomy" id="495550"/>
    <lineage>
        <taxon>Eukaryota</taxon>
        <taxon>Metazoa</taxon>
        <taxon>Chordata</taxon>
        <taxon>Craniata</taxon>
        <taxon>Vertebrata</taxon>
        <taxon>Euteleostomi</taxon>
        <taxon>Actinopterygii</taxon>
        <taxon>Neopterygii</taxon>
        <taxon>Teleostei</taxon>
        <taxon>Ostariophysi</taxon>
        <taxon>Cypriniformes</taxon>
        <taxon>Xenocyprididae</taxon>
        <taxon>Xenocypridinae</taxon>
        <taxon>Xenocypridinae incertae sedis</taxon>
        <taxon>Anabarilius</taxon>
    </lineage>
</organism>
<dbReference type="EMBL" id="RJVU01067364">
    <property type="protein sequence ID" value="ROI83733.1"/>
    <property type="molecule type" value="Genomic_DNA"/>
</dbReference>
<evidence type="ECO:0000256" key="3">
    <source>
        <dbReference type="ARBA" id="ARBA00022942"/>
    </source>
</evidence>
<dbReference type="GO" id="GO:0034515">
    <property type="term" value="C:proteasome storage granule"/>
    <property type="evidence" value="ECO:0007669"/>
    <property type="project" value="TreeGrafter"/>
</dbReference>
<feature type="region of interest" description="Disordered" evidence="4">
    <location>
        <begin position="75"/>
        <end position="112"/>
    </location>
</feature>
<dbReference type="Proteomes" id="UP000281406">
    <property type="component" value="Unassembled WGS sequence"/>
</dbReference>
<feature type="compositionally biased region" description="Basic and acidic residues" evidence="4">
    <location>
        <begin position="575"/>
        <end position="584"/>
    </location>
</feature>
<evidence type="ECO:0000256" key="1">
    <source>
        <dbReference type="ARBA" id="ARBA00002362"/>
    </source>
</evidence>
<feature type="compositionally biased region" description="Basic and acidic residues" evidence="4">
    <location>
        <begin position="553"/>
        <end position="566"/>
    </location>
</feature>
<reference evidence="6 7" key="1">
    <citation type="submission" date="2018-10" db="EMBL/GenBank/DDBJ databases">
        <title>Genome assembly for a Yunnan-Guizhou Plateau 3E fish, Anabarilius grahami (Regan), and its evolutionary and genetic applications.</title>
        <authorList>
            <person name="Jiang W."/>
        </authorList>
    </citation>
    <scope>NUCLEOTIDE SEQUENCE [LARGE SCALE GENOMIC DNA]</scope>
    <source>
        <strain evidence="6">AG-KIZ</strain>
        <tissue evidence="6">Muscle</tissue>
    </source>
</reference>